<keyword evidence="3" id="KW-0255">Endonuclease</keyword>
<keyword evidence="3" id="KW-0540">Nuclease</keyword>
<evidence type="ECO:0000256" key="1">
    <source>
        <dbReference type="SAM" id="Coils"/>
    </source>
</evidence>
<dbReference type="InterPro" id="IPR008538">
    <property type="entry name" value="Uma2"/>
</dbReference>
<name>A0A9X4MDE8_9CYAN</name>
<keyword evidence="3" id="KW-0378">Hydrolase</keyword>
<comment type="caution">
    <text evidence="3">The sequence shown here is derived from an EMBL/GenBank/DDBJ whole genome shotgun (WGS) entry which is preliminary data.</text>
</comment>
<keyword evidence="1" id="KW-0175">Coiled coil</keyword>
<sequence length="291" mass="33308">MTQVSVTPPPTIPTKAHSVQPEVLEAIAKAKAKPTIVWEKLPANFVLPDDPVESIAQPLLAAALNESLEIAQHLAAETIVASNMALVVRINQRTIVKAPDWFYVPQVNPVGKNVIRRSYSPHIDGVVPAIVMEFLSEEETGEYSTRPTHPYGKMYFYEQILQVPIYVIFDPEDGRLEIRKLSPSGKYELQPLNENGRYFLESLDLYLGTWYGKRLDQTFHWLRWWSADDRLLLWGSEKIAQERLLLEAEKQRAEAEKLRAEAEKQRAEAEKQRADLAEQEILRLRQLLANQ</sequence>
<accession>A0A9X4MDE8</accession>
<reference evidence="3" key="1">
    <citation type="submission" date="2019-05" db="EMBL/GenBank/DDBJ databases">
        <title>Whole genome sequencing of Pseudanabaena catenata USMAC16.</title>
        <authorList>
            <person name="Khan Z."/>
            <person name="Omar W.M."/>
            <person name="Convey P."/>
            <person name="Merican F."/>
            <person name="Najimudin N."/>
        </authorList>
    </citation>
    <scope>NUCLEOTIDE SEQUENCE</scope>
    <source>
        <strain evidence="3">USMAC16</strain>
    </source>
</reference>
<gene>
    <name evidence="3" type="ORF">FEV09_22080</name>
</gene>
<dbReference type="PANTHER" id="PTHR33352:SF3">
    <property type="entry name" value="SLR1612 PROTEIN"/>
    <property type="match status" value="1"/>
</dbReference>
<proteinExistence type="predicted"/>
<keyword evidence="4" id="KW-1185">Reference proteome</keyword>
<evidence type="ECO:0000313" key="3">
    <source>
        <dbReference type="EMBL" id="MDG3497230.1"/>
    </source>
</evidence>
<dbReference type="GO" id="GO:0004519">
    <property type="term" value="F:endonuclease activity"/>
    <property type="evidence" value="ECO:0007669"/>
    <property type="project" value="UniProtKB-KW"/>
</dbReference>
<evidence type="ECO:0000313" key="4">
    <source>
        <dbReference type="Proteomes" id="UP001152872"/>
    </source>
</evidence>
<organism evidence="3 4">
    <name type="scientific">Pseudanabaena catenata USMAC16</name>
    <dbReference type="NCBI Taxonomy" id="1855837"/>
    <lineage>
        <taxon>Bacteria</taxon>
        <taxon>Bacillati</taxon>
        <taxon>Cyanobacteriota</taxon>
        <taxon>Cyanophyceae</taxon>
        <taxon>Pseudanabaenales</taxon>
        <taxon>Pseudanabaenaceae</taxon>
        <taxon>Pseudanabaena</taxon>
    </lineage>
</organism>
<evidence type="ECO:0000259" key="2">
    <source>
        <dbReference type="Pfam" id="PF05685"/>
    </source>
</evidence>
<dbReference type="Pfam" id="PF05685">
    <property type="entry name" value="Uma2"/>
    <property type="match status" value="1"/>
</dbReference>
<feature type="coiled-coil region" evidence="1">
    <location>
        <begin position="236"/>
        <end position="287"/>
    </location>
</feature>
<protein>
    <submittedName>
        <fullName evidence="3">Uma2 family endonuclease</fullName>
    </submittedName>
</protein>
<dbReference type="RefSeq" id="WP_009629444.1">
    <property type="nucleotide sequence ID" value="NZ_VBTY01000304.1"/>
</dbReference>
<dbReference type="Proteomes" id="UP001152872">
    <property type="component" value="Unassembled WGS sequence"/>
</dbReference>
<dbReference type="PANTHER" id="PTHR33352">
    <property type="entry name" value="SLR1095 PROTEIN"/>
    <property type="match status" value="1"/>
</dbReference>
<dbReference type="AlphaFoldDB" id="A0A9X4MDE8"/>
<dbReference type="EMBL" id="VBTY01000304">
    <property type="protein sequence ID" value="MDG3497230.1"/>
    <property type="molecule type" value="Genomic_DNA"/>
</dbReference>
<feature type="domain" description="Putative restriction endonuclease" evidence="2">
    <location>
        <begin position="56"/>
        <end position="205"/>
    </location>
</feature>